<proteinExistence type="predicted"/>
<name>A0A1I7YF44_9BILA</name>
<feature type="transmembrane region" description="Helical" evidence="1">
    <location>
        <begin position="170"/>
        <end position="192"/>
    </location>
</feature>
<sequence length="197" mass="22555">MSESSVFSSAPSFVGLLKREELEGAPHHVDDIVRFTVEAENLLFSSSEIRGKVLSLRRYRSLMHKCRFAAIRGLTLGDFRPDTLDALMRVFLQPQFSSMTLMHRLGGWIDGFVDRLVSQWLESPETFTGMSKFIGFPYQATFASSNLLSRFQFRPRVLNVRSGLWEINDVSMSSLVSFFALFVVIFCINLRFDVYIT</sequence>
<keyword evidence="1" id="KW-1133">Transmembrane helix</keyword>
<organism evidence="2 3">
    <name type="scientific">Steinernema glaseri</name>
    <dbReference type="NCBI Taxonomy" id="37863"/>
    <lineage>
        <taxon>Eukaryota</taxon>
        <taxon>Metazoa</taxon>
        <taxon>Ecdysozoa</taxon>
        <taxon>Nematoda</taxon>
        <taxon>Chromadorea</taxon>
        <taxon>Rhabditida</taxon>
        <taxon>Tylenchina</taxon>
        <taxon>Panagrolaimomorpha</taxon>
        <taxon>Strongyloidoidea</taxon>
        <taxon>Steinernematidae</taxon>
        <taxon>Steinernema</taxon>
    </lineage>
</organism>
<keyword evidence="2" id="KW-1185">Reference proteome</keyword>
<dbReference type="AlphaFoldDB" id="A0A1I7YF44"/>
<dbReference type="WBParaSite" id="L893_g15758.t1">
    <property type="protein sequence ID" value="L893_g15758.t1"/>
    <property type="gene ID" value="L893_g15758"/>
</dbReference>
<reference evidence="3" key="1">
    <citation type="submission" date="2016-11" db="UniProtKB">
        <authorList>
            <consortium name="WormBaseParasite"/>
        </authorList>
    </citation>
    <scope>IDENTIFICATION</scope>
</reference>
<keyword evidence="1" id="KW-0472">Membrane</keyword>
<evidence type="ECO:0000256" key="1">
    <source>
        <dbReference type="SAM" id="Phobius"/>
    </source>
</evidence>
<protein>
    <submittedName>
        <fullName evidence="3">Uncharacterized protein</fullName>
    </submittedName>
</protein>
<evidence type="ECO:0000313" key="2">
    <source>
        <dbReference type="Proteomes" id="UP000095287"/>
    </source>
</evidence>
<keyword evidence="1" id="KW-0812">Transmembrane</keyword>
<accession>A0A1I7YF44</accession>
<evidence type="ECO:0000313" key="3">
    <source>
        <dbReference type="WBParaSite" id="L893_g15758.t1"/>
    </source>
</evidence>
<dbReference type="Proteomes" id="UP000095287">
    <property type="component" value="Unplaced"/>
</dbReference>